<dbReference type="SMART" id="SM00897">
    <property type="entry name" value="FIST"/>
    <property type="match status" value="1"/>
</dbReference>
<organism evidence="2 3">
    <name type="scientific">Symbiochloris irregularis</name>
    <dbReference type="NCBI Taxonomy" id="706552"/>
    <lineage>
        <taxon>Eukaryota</taxon>
        <taxon>Viridiplantae</taxon>
        <taxon>Chlorophyta</taxon>
        <taxon>core chlorophytes</taxon>
        <taxon>Trebouxiophyceae</taxon>
        <taxon>Trebouxiales</taxon>
        <taxon>Trebouxiaceae</taxon>
        <taxon>Symbiochloris</taxon>
    </lineage>
</organism>
<comment type="caution">
    <text evidence="2">The sequence shown here is derived from an EMBL/GenBank/DDBJ whole genome shotgun (WGS) entry which is preliminary data.</text>
</comment>
<dbReference type="EMBL" id="JALJOQ010000001">
    <property type="protein sequence ID" value="KAK9815032.1"/>
    <property type="molecule type" value="Genomic_DNA"/>
</dbReference>
<feature type="domain" description="FIST" evidence="1">
    <location>
        <begin position="91"/>
        <end position="281"/>
    </location>
</feature>
<evidence type="ECO:0000313" key="2">
    <source>
        <dbReference type="EMBL" id="KAK9815032.1"/>
    </source>
</evidence>
<keyword evidence="3" id="KW-1185">Reference proteome</keyword>
<evidence type="ECO:0000313" key="3">
    <source>
        <dbReference type="Proteomes" id="UP001465755"/>
    </source>
</evidence>
<accession>A0AAW1Q2L3</accession>
<dbReference type="PANTHER" id="PTHR14939:SF5">
    <property type="entry name" value="F-BOX ONLY PROTEIN 22"/>
    <property type="match status" value="1"/>
</dbReference>
<dbReference type="Proteomes" id="UP001465755">
    <property type="component" value="Unassembled WGS sequence"/>
</dbReference>
<name>A0AAW1Q2L3_9CHLO</name>
<sequence length="415" mass="44175">MPSVWPSFQAYLTLFKAFQGAVSARWSGGYSQTNSPLFRFAVAYSDHETLSQAVVRCAQQIKGKLGCQPDLCQLLITSRTSSRHGESLRFAPSFVQECFSQREVKPPAIIGGVVESLLSSPEQQSTSQEYGVSLLAASLPEVNIHPFHSTSTSLPDLGTTAWQQLLVPPGQGRPGDNAVGLLMSEPHFSAVDELLHRLHGAMPWLSMVGGVGHAPAWGEKSLRGALFLNNRVYDSGAVGVLMSGPLQIDAVVAPGCRAVGQAQTVTHVVADGYIHTLNGQPAIQQVFEMTKAAAPNLPRLELFFGVDPSGAGHAFSYSMQSIDQLRAQLQRIIGQLPEGALKEDPQQLCGMLFSCAGISHADAEILAELLPAIPCQGGKFQGEAGPAAGKMGSSMHQYSSSFGLLRHSSLQAAMA</sequence>
<gene>
    <name evidence="2" type="ORF">WJX73_005490</name>
</gene>
<reference evidence="2 3" key="1">
    <citation type="journal article" date="2024" name="Nat. Commun.">
        <title>Phylogenomics reveals the evolutionary origins of lichenization in chlorophyte algae.</title>
        <authorList>
            <person name="Puginier C."/>
            <person name="Libourel C."/>
            <person name="Otte J."/>
            <person name="Skaloud P."/>
            <person name="Haon M."/>
            <person name="Grisel S."/>
            <person name="Petersen M."/>
            <person name="Berrin J.G."/>
            <person name="Delaux P.M."/>
            <person name="Dal Grande F."/>
            <person name="Keller J."/>
        </authorList>
    </citation>
    <scope>NUCLEOTIDE SEQUENCE [LARGE SCALE GENOMIC DNA]</scope>
    <source>
        <strain evidence="2 3">SAG 2036</strain>
    </source>
</reference>
<protein>
    <recommendedName>
        <fullName evidence="1">FIST domain-containing protein</fullName>
    </recommendedName>
</protein>
<dbReference type="AlphaFoldDB" id="A0AAW1Q2L3"/>
<dbReference type="Pfam" id="PF08495">
    <property type="entry name" value="FIST"/>
    <property type="match status" value="1"/>
</dbReference>
<dbReference type="PANTHER" id="PTHR14939">
    <property type="entry name" value="F-BOX ONLY PROTEIN 22"/>
    <property type="match status" value="1"/>
</dbReference>
<dbReference type="InterPro" id="IPR013702">
    <property type="entry name" value="FIST_domain_N"/>
</dbReference>
<proteinExistence type="predicted"/>
<evidence type="ECO:0000259" key="1">
    <source>
        <dbReference type="SMART" id="SM00897"/>
    </source>
</evidence>